<dbReference type="AlphaFoldDB" id="A0A067Q7K8"/>
<evidence type="ECO:0000256" key="1">
    <source>
        <dbReference type="SAM" id="MobiDB-lite"/>
    </source>
</evidence>
<proteinExistence type="predicted"/>
<protein>
    <submittedName>
        <fullName evidence="2">Uncharacterized protein</fullName>
    </submittedName>
</protein>
<dbReference type="Proteomes" id="UP000027265">
    <property type="component" value="Unassembled WGS sequence"/>
</dbReference>
<sequence>MGDASSTQLLPEAPVGRIPSCDCARRKARPLNRQRVRATAARISPLRVTMVAESAGAGG</sequence>
<keyword evidence="3" id="KW-1185">Reference proteome</keyword>
<gene>
    <name evidence="2" type="ORF">JAAARDRAFT_34418</name>
</gene>
<dbReference type="InParanoid" id="A0A067Q7K8"/>
<feature type="region of interest" description="Disordered" evidence="1">
    <location>
        <begin position="1"/>
        <end position="21"/>
    </location>
</feature>
<dbReference type="HOGENOM" id="CLU_2961108_0_0_1"/>
<reference evidence="3" key="1">
    <citation type="journal article" date="2014" name="Proc. Natl. Acad. Sci. U.S.A.">
        <title>Extensive sampling of basidiomycete genomes demonstrates inadequacy of the white-rot/brown-rot paradigm for wood decay fungi.</title>
        <authorList>
            <person name="Riley R."/>
            <person name="Salamov A.A."/>
            <person name="Brown D.W."/>
            <person name="Nagy L.G."/>
            <person name="Floudas D."/>
            <person name="Held B.W."/>
            <person name="Levasseur A."/>
            <person name="Lombard V."/>
            <person name="Morin E."/>
            <person name="Otillar R."/>
            <person name="Lindquist E.A."/>
            <person name="Sun H."/>
            <person name="LaButti K.M."/>
            <person name="Schmutz J."/>
            <person name="Jabbour D."/>
            <person name="Luo H."/>
            <person name="Baker S.E."/>
            <person name="Pisabarro A.G."/>
            <person name="Walton J.D."/>
            <person name="Blanchette R.A."/>
            <person name="Henrissat B."/>
            <person name="Martin F."/>
            <person name="Cullen D."/>
            <person name="Hibbett D.S."/>
            <person name="Grigoriev I.V."/>
        </authorList>
    </citation>
    <scope>NUCLEOTIDE SEQUENCE [LARGE SCALE GENOMIC DNA]</scope>
    <source>
        <strain evidence="3">MUCL 33604</strain>
    </source>
</reference>
<evidence type="ECO:0000313" key="2">
    <source>
        <dbReference type="EMBL" id="KDQ58596.1"/>
    </source>
</evidence>
<evidence type="ECO:0000313" key="3">
    <source>
        <dbReference type="Proteomes" id="UP000027265"/>
    </source>
</evidence>
<dbReference type="EMBL" id="KL197717">
    <property type="protein sequence ID" value="KDQ58596.1"/>
    <property type="molecule type" value="Genomic_DNA"/>
</dbReference>
<organism evidence="2 3">
    <name type="scientific">Jaapia argillacea MUCL 33604</name>
    <dbReference type="NCBI Taxonomy" id="933084"/>
    <lineage>
        <taxon>Eukaryota</taxon>
        <taxon>Fungi</taxon>
        <taxon>Dikarya</taxon>
        <taxon>Basidiomycota</taxon>
        <taxon>Agaricomycotina</taxon>
        <taxon>Agaricomycetes</taxon>
        <taxon>Agaricomycetidae</taxon>
        <taxon>Jaapiales</taxon>
        <taxon>Jaapiaceae</taxon>
        <taxon>Jaapia</taxon>
    </lineage>
</organism>
<name>A0A067Q7K8_9AGAM</name>
<accession>A0A067Q7K8</accession>